<name>B8GFJ5_METPE</name>
<protein>
    <recommendedName>
        <fullName evidence="3">Adenylate cyclase</fullName>
    </recommendedName>
</protein>
<evidence type="ECO:0000313" key="2">
    <source>
        <dbReference type="Proteomes" id="UP000002457"/>
    </source>
</evidence>
<dbReference type="KEGG" id="mpl:Mpal_0676"/>
<evidence type="ECO:0008006" key="3">
    <source>
        <dbReference type="Google" id="ProtNLM"/>
    </source>
</evidence>
<dbReference type="HOGENOM" id="CLU_2327306_0_0_2"/>
<evidence type="ECO:0000313" key="1">
    <source>
        <dbReference type="EMBL" id="ACL16043.1"/>
    </source>
</evidence>
<dbReference type="GeneID" id="7271820"/>
<keyword evidence="2" id="KW-1185">Reference proteome</keyword>
<accession>B8GFJ5</accession>
<reference evidence="1 2" key="1">
    <citation type="journal article" date="2015" name="Genome Announc.">
        <title>Complete Genome Sequence of Methanosphaerula palustris E1-9CT, a Hydrogenotrophic Methanogen Isolated from a Minerotrophic Fen Peatland.</title>
        <authorList>
            <person name="Cadillo-Quiroz H."/>
            <person name="Browne P."/>
            <person name="Kyrpides N."/>
            <person name="Woyke T."/>
            <person name="Goodwin L."/>
            <person name="Detter C."/>
            <person name="Yavitt J.B."/>
            <person name="Zinder S.H."/>
        </authorList>
    </citation>
    <scope>NUCLEOTIDE SEQUENCE [LARGE SCALE GENOMIC DNA]</scope>
    <source>
        <strain evidence="2">ATCC BAA-1556 / DSM 19958 / E1-9c</strain>
    </source>
</reference>
<dbReference type="EMBL" id="CP001338">
    <property type="protein sequence ID" value="ACL16043.1"/>
    <property type="molecule type" value="Genomic_DNA"/>
</dbReference>
<organism evidence="1 2">
    <name type="scientific">Methanosphaerula palustris (strain ATCC BAA-1556 / DSM 19958 / E1-9c)</name>
    <dbReference type="NCBI Taxonomy" id="521011"/>
    <lineage>
        <taxon>Archaea</taxon>
        <taxon>Methanobacteriati</taxon>
        <taxon>Methanobacteriota</taxon>
        <taxon>Stenosarchaea group</taxon>
        <taxon>Methanomicrobia</taxon>
        <taxon>Methanomicrobiales</taxon>
        <taxon>Methanoregulaceae</taxon>
        <taxon>Methanosphaerula</taxon>
    </lineage>
</organism>
<dbReference type="RefSeq" id="WP_012617362.1">
    <property type="nucleotide sequence ID" value="NC_011832.1"/>
</dbReference>
<sequence precursor="true">MTKELVLGILLLIGGIVVVSVGVADPHTTSKGQPNQNCEEIFPGGDVAPPVFTTAGFAHATTVYAGAGQSLEHANSPHAVSQYDVACFQQAQRMLRTG</sequence>
<dbReference type="AlphaFoldDB" id="B8GFJ5"/>
<proteinExistence type="predicted"/>
<dbReference type="Proteomes" id="UP000002457">
    <property type="component" value="Chromosome"/>
</dbReference>
<gene>
    <name evidence="1" type="ordered locus">Mpal_0676</name>
</gene>